<sequence>MTNPHVGAGSVNSAISGGPSMTVQMHTPVPFLTSKVGNWNLYSLNSPGVFDLSMLAAMGGENPTIARSETVSTFDDIFGLDLISGHDMVAVDPILACDHLSSALGTHP</sequence>
<reference evidence="1 2" key="1">
    <citation type="journal article" date="2013" name="PLoS Genet.">
        <title>Comparative genome structure, secondary metabolite, and effector coding capacity across Cochliobolus pathogens.</title>
        <authorList>
            <person name="Condon B.J."/>
            <person name="Leng Y."/>
            <person name="Wu D."/>
            <person name="Bushley K.E."/>
            <person name="Ohm R.A."/>
            <person name="Otillar R."/>
            <person name="Martin J."/>
            <person name="Schackwitz W."/>
            <person name="Grimwood J."/>
            <person name="MohdZainudin N."/>
            <person name="Xue C."/>
            <person name="Wang R."/>
            <person name="Manning V.A."/>
            <person name="Dhillon B."/>
            <person name="Tu Z.J."/>
            <person name="Steffenson B.J."/>
            <person name="Salamov A."/>
            <person name="Sun H."/>
            <person name="Lowry S."/>
            <person name="LaButti K."/>
            <person name="Han J."/>
            <person name="Copeland A."/>
            <person name="Lindquist E."/>
            <person name="Barry K."/>
            <person name="Schmutz J."/>
            <person name="Baker S.E."/>
            <person name="Ciuffetti L.M."/>
            <person name="Grigoriev I.V."/>
            <person name="Zhong S."/>
            <person name="Turgeon B.G."/>
        </authorList>
    </citation>
    <scope>NUCLEOTIDE SEQUENCE [LARGE SCALE GENOMIC DNA]</scope>
    <source>
        <strain evidence="1 2">ATCC 44560</strain>
    </source>
</reference>
<dbReference type="GeneID" id="19126486"/>
<protein>
    <submittedName>
        <fullName evidence="1">Uncharacterized protein</fullName>
    </submittedName>
</protein>
<accession>W6Z2J6</accession>
<dbReference type="RefSeq" id="XP_007691593.1">
    <property type="nucleotide sequence ID" value="XM_007693403.1"/>
</dbReference>
<dbReference type="EMBL" id="KI964082">
    <property type="protein sequence ID" value="EUC41869.1"/>
    <property type="molecule type" value="Genomic_DNA"/>
</dbReference>
<dbReference type="OrthoDB" id="10376521at2759"/>
<evidence type="ECO:0000313" key="1">
    <source>
        <dbReference type="EMBL" id="EUC41869.1"/>
    </source>
</evidence>
<evidence type="ECO:0000313" key="2">
    <source>
        <dbReference type="Proteomes" id="UP000054032"/>
    </source>
</evidence>
<dbReference type="Proteomes" id="UP000054032">
    <property type="component" value="Unassembled WGS sequence"/>
</dbReference>
<dbReference type="HOGENOM" id="CLU_2196461_0_0_1"/>
<organism evidence="1 2">
    <name type="scientific">Bipolaris oryzae ATCC 44560</name>
    <dbReference type="NCBI Taxonomy" id="930090"/>
    <lineage>
        <taxon>Eukaryota</taxon>
        <taxon>Fungi</taxon>
        <taxon>Dikarya</taxon>
        <taxon>Ascomycota</taxon>
        <taxon>Pezizomycotina</taxon>
        <taxon>Dothideomycetes</taxon>
        <taxon>Pleosporomycetidae</taxon>
        <taxon>Pleosporales</taxon>
        <taxon>Pleosporineae</taxon>
        <taxon>Pleosporaceae</taxon>
        <taxon>Bipolaris</taxon>
    </lineage>
</organism>
<dbReference type="KEGG" id="bor:COCMIDRAFT_8455"/>
<dbReference type="AlphaFoldDB" id="W6Z2J6"/>
<proteinExistence type="predicted"/>
<name>W6Z2J6_COCMI</name>
<keyword evidence="2" id="KW-1185">Reference proteome</keyword>
<gene>
    <name evidence="1" type="ORF">COCMIDRAFT_8455</name>
</gene>